<feature type="transmembrane region" description="Helical" evidence="7">
    <location>
        <begin position="84"/>
        <end position="101"/>
    </location>
</feature>
<dbReference type="InterPro" id="IPR051668">
    <property type="entry name" value="ATG33"/>
</dbReference>
<evidence type="ECO:0000313" key="8">
    <source>
        <dbReference type="EMBL" id="EGV62164.1"/>
    </source>
</evidence>
<feature type="transmembrane region" description="Helical" evidence="7">
    <location>
        <begin position="209"/>
        <end position="229"/>
    </location>
</feature>
<evidence type="ECO:0000256" key="6">
    <source>
        <dbReference type="SAM" id="MobiDB-lite"/>
    </source>
</evidence>
<dbReference type="PANTHER" id="PTHR37278">
    <property type="entry name" value="AUTOPHAGY-RELATED PROTEIN 33-RELATED"/>
    <property type="match status" value="1"/>
</dbReference>
<dbReference type="GeneID" id="18250472"/>
<dbReference type="eggNOG" id="ENOG502S77Q">
    <property type="taxonomic scope" value="Eukaryota"/>
</dbReference>
<protein>
    <submittedName>
        <fullName evidence="8">Uncharacterized protein</fullName>
    </submittedName>
</protein>
<name>G3BBD8_CANTC</name>
<evidence type="ECO:0000256" key="4">
    <source>
        <dbReference type="ARBA" id="ARBA00023136"/>
    </source>
</evidence>
<dbReference type="Proteomes" id="UP000000707">
    <property type="component" value="Unassembled WGS sequence"/>
</dbReference>
<proteinExistence type="inferred from homology"/>
<keyword evidence="9" id="KW-1185">Reference proteome</keyword>
<sequence>MTGTCVNSIKIIGVGSLGLLSGSLAYQSIKLIPQLIEEVSSSVSNATYSNIRLGKFISRVLVGLSTTCFYLAYKYSPGNEKHPYLLYALVGGILSYGYTFTTRPDDKKLKEFAVPKARASPAPAPVDPVVPQSVTDHDDLGKSYIHVSDEDSTSATSTPNGSVPSSPKVVPAPAGAASAPAPVSDIEHEIDVSLFKKDMQNRLVRLKSIYLKAAGGAGLTFLVSFIGVVGELVL</sequence>
<dbReference type="GO" id="GO:0016236">
    <property type="term" value="P:macroautophagy"/>
    <property type="evidence" value="ECO:0007669"/>
    <property type="project" value="TreeGrafter"/>
</dbReference>
<comment type="subcellular location">
    <subcellularLocation>
        <location evidence="1">Membrane</location>
        <topology evidence="1">Multi-pass membrane protein</topology>
    </subcellularLocation>
</comment>
<comment type="similarity">
    <text evidence="5">Belongs to the ATG33 family.</text>
</comment>
<dbReference type="AlphaFoldDB" id="G3BBD8"/>
<dbReference type="GO" id="GO:0000422">
    <property type="term" value="P:autophagy of mitochondrion"/>
    <property type="evidence" value="ECO:0007669"/>
    <property type="project" value="TreeGrafter"/>
</dbReference>
<evidence type="ECO:0000313" key="9">
    <source>
        <dbReference type="Proteomes" id="UP000000707"/>
    </source>
</evidence>
<accession>G3BBD8</accession>
<evidence type="ECO:0000256" key="1">
    <source>
        <dbReference type="ARBA" id="ARBA00004141"/>
    </source>
</evidence>
<dbReference type="HOGENOM" id="CLU_1137973_0_0_1"/>
<feature type="transmembrane region" description="Helical" evidence="7">
    <location>
        <begin position="56"/>
        <end position="72"/>
    </location>
</feature>
<evidence type="ECO:0000256" key="7">
    <source>
        <dbReference type="SAM" id="Phobius"/>
    </source>
</evidence>
<organism evidence="9">
    <name type="scientific">Candida tenuis (strain ATCC 10573 / BCRC 21748 / CBS 615 / JCM 9827 / NBRC 10315 / NRRL Y-1498 / VKM Y-70)</name>
    <name type="common">Yeast</name>
    <name type="synonym">Yamadazyma tenuis</name>
    <dbReference type="NCBI Taxonomy" id="590646"/>
    <lineage>
        <taxon>Eukaryota</taxon>
        <taxon>Fungi</taxon>
        <taxon>Dikarya</taxon>
        <taxon>Ascomycota</taxon>
        <taxon>Saccharomycotina</taxon>
        <taxon>Pichiomycetes</taxon>
        <taxon>Debaryomycetaceae</taxon>
        <taxon>Yamadazyma</taxon>
    </lineage>
</organism>
<dbReference type="PANTHER" id="PTHR37278:SF1">
    <property type="entry name" value="AUTOPHAGY-RELATED PROTEIN 33-RELATED"/>
    <property type="match status" value="1"/>
</dbReference>
<feature type="region of interest" description="Disordered" evidence="6">
    <location>
        <begin position="148"/>
        <end position="180"/>
    </location>
</feature>
<keyword evidence="2 7" id="KW-0812">Transmembrane</keyword>
<dbReference type="OrthoDB" id="5336366at2759"/>
<dbReference type="KEGG" id="cten:18250472"/>
<gene>
    <name evidence="8" type="ORF">CANTEDRAFT_95056</name>
</gene>
<reference evidence="8 9" key="1">
    <citation type="journal article" date="2011" name="Proc. Natl. Acad. Sci. U.S.A.">
        <title>Comparative genomics of xylose-fermenting fungi for enhanced biofuel production.</title>
        <authorList>
            <person name="Wohlbach D.J."/>
            <person name="Kuo A."/>
            <person name="Sato T.K."/>
            <person name="Potts K.M."/>
            <person name="Salamov A.A."/>
            <person name="LaButti K.M."/>
            <person name="Sun H."/>
            <person name="Clum A."/>
            <person name="Pangilinan J.L."/>
            <person name="Lindquist E.A."/>
            <person name="Lucas S."/>
            <person name="Lapidus A."/>
            <person name="Jin M."/>
            <person name="Gunawan C."/>
            <person name="Balan V."/>
            <person name="Dale B.E."/>
            <person name="Jeffries T.W."/>
            <person name="Zinkel R."/>
            <person name="Barry K.W."/>
            <person name="Grigoriev I.V."/>
            <person name="Gasch A.P."/>
        </authorList>
    </citation>
    <scope>NUCLEOTIDE SEQUENCE [LARGE SCALE GENOMIC DNA]</scope>
    <source>
        <strain evidence="9">ATCC 10573 / BCRC 21748 / CBS 615 / JCM 9827 / NBRC 10315 / NRRL Y-1498 / VKM Y-70</strain>
    </source>
</reference>
<keyword evidence="3 7" id="KW-1133">Transmembrane helix</keyword>
<evidence type="ECO:0000256" key="2">
    <source>
        <dbReference type="ARBA" id="ARBA00022692"/>
    </source>
</evidence>
<feature type="compositionally biased region" description="Low complexity" evidence="6">
    <location>
        <begin position="162"/>
        <end position="180"/>
    </location>
</feature>
<dbReference type="GO" id="GO:0005741">
    <property type="term" value="C:mitochondrial outer membrane"/>
    <property type="evidence" value="ECO:0007669"/>
    <property type="project" value="TreeGrafter"/>
</dbReference>
<dbReference type="RefSeq" id="XP_006688334.1">
    <property type="nucleotide sequence ID" value="XM_006688271.1"/>
</dbReference>
<dbReference type="EMBL" id="GL996527">
    <property type="protein sequence ID" value="EGV62164.1"/>
    <property type="molecule type" value="Genomic_DNA"/>
</dbReference>
<evidence type="ECO:0000256" key="3">
    <source>
        <dbReference type="ARBA" id="ARBA00022989"/>
    </source>
</evidence>
<keyword evidence="4 7" id="KW-0472">Membrane</keyword>
<evidence type="ECO:0000256" key="5">
    <source>
        <dbReference type="ARBA" id="ARBA00038013"/>
    </source>
</evidence>